<dbReference type="RefSeq" id="WP_286345862.1">
    <property type="nucleotide sequence ID" value="NZ_AP027732.1"/>
</dbReference>
<evidence type="ECO:0000313" key="2">
    <source>
        <dbReference type="Proteomes" id="UP001321486"/>
    </source>
</evidence>
<proteinExistence type="predicted"/>
<evidence type="ECO:0000313" key="1">
    <source>
        <dbReference type="EMBL" id="BDZ48975.1"/>
    </source>
</evidence>
<organism evidence="1 2">
    <name type="scientific">Frondihabitans sucicola</name>
    <dbReference type="NCBI Taxonomy" id="1268041"/>
    <lineage>
        <taxon>Bacteria</taxon>
        <taxon>Bacillati</taxon>
        <taxon>Actinomycetota</taxon>
        <taxon>Actinomycetes</taxon>
        <taxon>Micrococcales</taxon>
        <taxon>Microbacteriaceae</taxon>
        <taxon>Frondihabitans</taxon>
    </lineage>
</organism>
<dbReference type="PROSITE" id="PS51257">
    <property type="entry name" value="PROKAR_LIPOPROTEIN"/>
    <property type="match status" value="1"/>
</dbReference>
<keyword evidence="2" id="KW-1185">Reference proteome</keyword>
<reference evidence="2" key="1">
    <citation type="journal article" date="2019" name="Int. J. Syst. Evol. Microbiol.">
        <title>The Global Catalogue of Microorganisms (GCM) 10K type strain sequencing project: providing services to taxonomists for standard genome sequencing and annotation.</title>
        <authorList>
            <consortium name="The Broad Institute Genomics Platform"/>
            <consortium name="The Broad Institute Genome Sequencing Center for Infectious Disease"/>
            <person name="Wu L."/>
            <person name="Ma J."/>
        </authorList>
    </citation>
    <scope>NUCLEOTIDE SEQUENCE [LARGE SCALE GENOMIC DNA]</scope>
    <source>
        <strain evidence="2">NBRC 108728</strain>
    </source>
</reference>
<sequence length="108" mass="11098">MQKIQLAGAVLAGAFVVLGLTGCSVKATVTVPASNVAKGAADALEKQIGQRPVIDCGSGRVDLVDGTKLHCDVGAKGDSTKYDSVVTISQVKGTDYHVDIKVDSQPEN</sequence>
<name>A0ABN6XZA3_9MICO</name>
<protein>
    <recommendedName>
        <fullName evidence="3">DUF4333 domain-containing protein</fullName>
    </recommendedName>
</protein>
<evidence type="ECO:0008006" key="3">
    <source>
        <dbReference type="Google" id="ProtNLM"/>
    </source>
</evidence>
<dbReference type="Proteomes" id="UP001321486">
    <property type="component" value="Chromosome"/>
</dbReference>
<dbReference type="EMBL" id="AP027732">
    <property type="protein sequence ID" value="BDZ48975.1"/>
    <property type="molecule type" value="Genomic_DNA"/>
</dbReference>
<gene>
    <name evidence="1" type="ORF">GCM10025867_12160</name>
</gene>
<accession>A0ABN6XZA3</accession>